<organism evidence="4 5">
    <name type="scientific">Williamsia serinedens</name>
    <dbReference type="NCBI Taxonomy" id="391736"/>
    <lineage>
        <taxon>Bacteria</taxon>
        <taxon>Bacillati</taxon>
        <taxon>Actinomycetota</taxon>
        <taxon>Actinomycetes</taxon>
        <taxon>Mycobacteriales</taxon>
        <taxon>Nocardiaceae</taxon>
        <taxon>Williamsia</taxon>
    </lineage>
</organism>
<accession>A0ABT1H2L7</accession>
<reference evidence="4 5" key="1">
    <citation type="submission" date="2022-06" db="EMBL/GenBank/DDBJ databases">
        <title>Genomic Encyclopedia of Archaeal and Bacterial Type Strains, Phase II (KMG-II): from individual species to whole genera.</title>
        <authorList>
            <person name="Goeker M."/>
        </authorList>
    </citation>
    <scope>NUCLEOTIDE SEQUENCE [LARGE SCALE GENOMIC DNA]</scope>
    <source>
        <strain evidence="4 5">DSM 45037</strain>
    </source>
</reference>
<protein>
    <submittedName>
        <fullName evidence="4">Ankyrin repeat-containing protein</fullName>
    </submittedName>
</protein>
<dbReference type="Proteomes" id="UP001205740">
    <property type="component" value="Unassembled WGS sequence"/>
</dbReference>
<dbReference type="Gene3D" id="1.25.40.20">
    <property type="entry name" value="Ankyrin repeat-containing domain"/>
    <property type="match status" value="2"/>
</dbReference>
<feature type="repeat" description="ANK" evidence="3">
    <location>
        <begin position="422"/>
        <end position="454"/>
    </location>
</feature>
<evidence type="ECO:0000256" key="1">
    <source>
        <dbReference type="ARBA" id="ARBA00022737"/>
    </source>
</evidence>
<dbReference type="SMART" id="SM00248">
    <property type="entry name" value="ANK"/>
    <property type="match status" value="4"/>
</dbReference>
<name>A0ABT1H2L7_9NOCA</name>
<keyword evidence="5" id="KW-1185">Reference proteome</keyword>
<dbReference type="PROSITE" id="PS50088">
    <property type="entry name" value="ANK_REPEAT"/>
    <property type="match status" value="1"/>
</dbReference>
<proteinExistence type="predicted"/>
<dbReference type="Pfam" id="PF00023">
    <property type="entry name" value="Ank"/>
    <property type="match status" value="1"/>
</dbReference>
<evidence type="ECO:0000256" key="3">
    <source>
        <dbReference type="PROSITE-ProRule" id="PRU00023"/>
    </source>
</evidence>
<dbReference type="Pfam" id="PF12796">
    <property type="entry name" value="Ank_2"/>
    <property type="match status" value="1"/>
</dbReference>
<comment type="caution">
    <text evidence="4">The sequence shown here is derived from an EMBL/GenBank/DDBJ whole genome shotgun (WGS) entry which is preliminary data.</text>
</comment>
<dbReference type="PANTHER" id="PTHR24189">
    <property type="entry name" value="MYOTROPHIN"/>
    <property type="match status" value="1"/>
</dbReference>
<dbReference type="RefSeq" id="WP_253654946.1">
    <property type="nucleotide sequence ID" value="NZ_BAAAOE010000002.1"/>
</dbReference>
<evidence type="ECO:0000256" key="2">
    <source>
        <dbReference type="ARBA" id="ARBA00023043"/>
    </source>
</evidence>
<dbReference type="PROSITE" id="PS50297">
    <property type="entry name" value="ANK_REP_REGION"/>
    <property type="match status" value="1"/>
</dbReference>
<keyword evidence="2 3" id="KW-0040">ANK repeat</keyword>
<dbReference type="InterPro" id="IPR002110">
    <property type="entry name" value="Ankyrin_rpt"/>
</dbReference>
<dbReference type="InterPro" id="IPR036770">
    <property type="entry name" value="Ankyrin_rpt-contain_sf"/>
</dbReference>
<keyword evidence="1" id="KW-0677">Repeat</keyword>
<sequence length="484" mass="52185">MATLPERPDIDWLRRQARDLQRGVRAGDPAALRRSSVPVADNAFRLGDAQRVIAREHGFASWPRLQSHVRAIAGRTWIPSPPPQDQSPAHRFVRAVCETWTGTAPDLDIARAVLATHPEIADDVAAATVLGDVGRVCEHCRSERPDAPCGPFGWSPLMYAAYSRWPVSEADALGVVEELLRAGADPDDGRHFTGHASPFTVLTGLFGGGEHDESPHPCRDVLARRLLRAGAEPTDAQVLYDRMFSDDDHHLRLLFGFGLGSGDGGPWRRRLPDLVPRPDVLLRQQVTWAVLHGMRNRVTLLAEHGVDVVAPLPDGPGPVRADGTAITLAIRSGHPEIAADLRARGAGEPQVDDVDILLGAILAGDGQAARTADQSVLVEARRRHPGFTAWAANRGVAAVVAAVTAGFDVDGLGRSDAPIDQPWQTALHTAVERDDVELVAWLLEHGADTTVRDARFGATPLAWAGHLGRPRCADVLRAAEAVDR</sequence>
<dbReference type="InterPro" id="IPR050745">
    <property type="entry name" value="Multifunctional_regulatory"/>
</dbReference>
<dbReference type="SUPFAM" id="SSF48403">
    <property type="entry name" value="Ankyrin repeat"/>
    <property type="match status" value="1"/>
</dbReference>
<evidence type="ECO:0000313" key="4">
    <source>
        <dbReference type="EMBL" id="MCP2161386.1"/>
    </source>
</evidence>
<dbReference type="EMBL" id="JAMTCG010000004">
    <property type="protein sequence ID" value="MCP2161386.1"/>
    <property type="molecule type" value="Genomic_DNA"/>
</dbReference>
<evidence type="ECO:0000313" key="5">
    <source>
        <dbReference type="Proteomes" id="UP001205740"/>
    </source>
</evidence>
<gene>
    <name evidence="4" type="ORF">LX12_002581</name>
</gene>